<dbReference type="Proteomes" id="UP000325788">
    <property type="component" value="Unassembled WGS sequence"/>
</dbReference>
<dbReference type="EMBL" id="VXLD01000008">
    <property type="protein sequence ID" value="KAB1853600.1"/>
    <property type="molecule type" value="Genomic_DNA"/>
</dbReference>
<dbReference type="RefSeq" id="WP_151504947.1">
    <property type="nucleotide sequence ID" value="NZ_VXLD01000008.1"/>
</dbReference>
<evidence type="ECO:0000313" key="2">
    <source>
        <dbReference type="Proteomes" id="UP000325788"/>
    </source>
</evidence>
<protein>
    <submittedName>
        <fullName evidence="1">Uncharacterized protein</fullName>
    </submittedName>
</protein>
<dbReference type="AlphaFoldDB" id="A0A5N4WBB7"/>
<accession>A0A5N4WBB7</accession>
<reference evidence="1 2" key="1">
    <citation type="submission" date="2019-09" db="EMBL/GenBank/DDBJ databases">
        <title>Draft genome sequence of Acinetobacter tandoii W4-4-4 isolated from environmental water sample.</title>
        <authorList>
            <person name="Wee S.K."/>
            <person name="Yan B."/>
            <person name="Mustaffa S.B."/>
            <person name="Yap E.P.H."/>
        </authorList>
    </citation>
    <scope>NUCLEOTIDE SEQUENCE [LARGE SCALE GENOMIC DNA]</scope>
    <source>
        <strain evidence="1 2">W4-4-4</strain>
    </source>
</reference>
<sequence length="147" mass="17033">MKIQHLIYGIILSSFASIAIAAPTIEYMECLSSDQQHHFVLVAPAQNAQTIKLMYFPYLKPISLHYIKTENIEMAEDRPYEQHLFFNERNFQRNTGQYEIILQGARIYAVIYSAKQSGAITTYQNYLADEQKQKVNQTLIAHKLQCI</sequence>
<name>A0A5N4WBB7_9GAMM</name>
<evidence type="ECO:0000313" key="1">
    <source>
        <dbReference type="EMBL" id="KAB1853600.1"/>
    </source>
</evidence>
<comment type="caution">
    <text evidence="1">The sequence shown here is derived from an EMBL/GenBank/DDBJ whole genome shotgun (WGS) entry which is preliminary data.</text>
</comment>
<proteinExistence type="predicted"/>
<gene>
    <name evidence="1" type="ORF">F4W09_12100</name>
</gene>
<organism evidence="1 2">
    <name type="scientific">Acinetobacter tandoii</name>
    <dbReference type="NCBI Taxonomy" id="202954"/>
    <lineage>
        <taxon>Bacteria</taxon>
        <taxon>Pseudomonadati</taxon>
        <taxon>Pseudomonadota</taxon>
        <taxon>Gammaproteobacteria</taxon>
        <taxon>Moraxellales</taxon>
        <taxon>Moraxellaceae</taxon>
        <taxon>Acinetobacter</taxon>
    </lineage>
</organism>